<dbReference type="AlphaFoldDB" id="A0A0D2BK07"/>
<keyword evidence="2" id="KW-1185">Reference proteome</keyword>
<protein>
    <submittedName>
        <fullName evidence="1">Uncharacterized protein</fullName>
    </submittedName>
</protein>
<proteinExistence type="predicted"/>
<sequence>MLRILQHSYSAWWQHEGVLEILQSAKAIAGKDSEDEIDDMMDTSTFRNNPGSERTKKELLDDVSRNRLWGYLD</sequence>
<dbReference type="RefSeq" id="XP_013313380.1">
    <property type="nucleotide sequence ID" value="XM_013457926.1"/>
</dbReference>
<dbReference type="EMBL" id="KN847321">
    <property type="protein sequence ID" value="KIW52796.1"/>
    <property type="molecule type" value="Genomic_DNA"/>
</dbReference>
<dbReference type="GeneID" id="25330324"/>
<reference evidence="1 2" key="1">
    <citation type="submission" date="2015-01" db="EMBL/GenBank/DDBJ databases">
        <title>The Genome Sequence of Exophiala xenobiotica CBS118157.</title>
        <authorList>
            <consortium name="The Broad Institute Genomics Platform"/>
            <person name="Cuomo C."/>
            <person name="de Hoog S."/>
            <person name="Gorbushina A."/>
            <person name="Stielow B."/>
            <person name="Teixiera M."/>
            <person name="Abouelleil A."/>
            <person name="Chapman S.B."/>
            <person name="Priest M."/>
            <person name="Young S.K."/>
            <person name="Wortman J."/>
            <person name="Nusbaum C."/>
            <person name="Birren B."/>
        </authorList>
    </citation>
    <scope>NUCLEOTIDE SEQUENCE [LARGE SCALE GENOMIC DNA]</scope>
    <source>
        <strain evidence="1 2">CBS 118157</strain>
    </source>
</reference>
<dbReference type="HOGENOM" id="CLU_2704819_0_0_1"/>
<dbReference type="Proteomes" id="UP000054342">
    <property type="component" value="Unassembled WGS sequence"/>
</dbReference>
<organism evidence="1 2">
    <name type="scientific">Exophiala xenobiotica</name>
    <dbReference type="NCBI Taxonomy" id="348802"/>
    <lineage>
        <taxon>Eukaryota</taxon>
        <taxon>Fungi</taxon>
        <taxon>Dikarya</taxon>
        <taxon>Ascomycota</taxon>
        <taxon>Pezizomycotina</taxon>
        <taxon>Eurotiomycetes</taxon>
        <taxon>Chaetothyriomycetidae</taxon>
        <taxon>Chaetothyriales</taxon>
        <taxon>Herpotrichiellaceae</taxon>
        <taxon>Exophiala</taxon>
    </lineage>
</organism>
<evidence type="ECO:0000313" key="1">
    <source>
        <dbReference type="EMBL" id="KIW52796.1"/>
    </source>
</evidence>
<accession>A0A0D2BK07</accession>
<dbReference type="OrthoDB" id="5952526at2759"/>
<evidence type="ECO:0000313" key="2">
    <source>
        <dbReference type="Proteomes" id="UP000054342"/>
    </source>
</evidence>
<gene>
    <name evidence="1" type="ORF">PV05_08416</name>
</gene>
<name>A0A0D2BK07_9EURO</name>